<keyword evidence="4" id="KW-0326">Glycosidase</keyword>
<evidence type="ECO:0000256" key="1">
    <source>
        <dbReference type="ARBA" id="ARBA00007734"/>
    </source>
</evidence>
<dbReference type="STRING" id="270498.CHK_0285"/>
<keyword evidence="5" id="KW-1185">Reference proteome</keyword>
<sequence length="198" mass="22415">MGRTTSRRNSGKKKVIIIIVCVIIVAVVGIVGFTQLSESWEKSKYPLEYQDLIEKYAAQYDLDPYFIAAVINTESGFDASAVSSAGAQGLMQIMPETAEWIAGKLGDKELDPKNLTDPETNIEMGCWYLQFLKERFDNNLPVMMAAYNAGHNKVRSWLDDPQYSDGENLTNIPYPETENYVKKVTKAYEEYQKLYQLG</sequence>
<accession>A0A0M2NP52</accession>
<dbReference type="Gene3D" id="1.10.530.10">
    <property type="match status" value="1"/>
</dbReference>
<evidence type="ECO:0000313" key="4">
    <source>
        <dbReference type="EMBL" id="KKI52177.1"/>
    </source>
</evidence>
<dbReference type="AlphaFoldDB" id="A0A0M2NP52"/>
<dbReference type="RefSeq" id="WP_046442198.1">
    <property type="nucleotide sequence ID" value="NZ_CAUERS010000098.1"/>
</dbReference>
<comment type="caution">
    <text evidence="4">The sequence shown here is derived from an EMBL/GenBank/DDBJ whole genome shotgun (WGS) entry which is preliminary data.</text>
</comment>
<comment type="similarity">
    <text evidence="1">Belongs to the transglycosylase Slt family.</text>
</comment>
<keyword evidence="2" id="KW-0472">Membrane</keyword>
<dbReference type="Pfam" id="PF01464">
    <property type="entry name" value="SLT"/>
    <property type="match status" value="1"/>
</dbReference>
<keyword evidence="2" id="KW-0812">Transmembrane</keyword>
<dbReference type="EMBL" id="LAYJ01000033">
    <property type="protein sequence ID" value="KKI52177.1"/>
    <property type="molecule type" value="Genomic_DNA"/>
</dbReference>
<gene>
    <name evidence="4" type="ORF">CHK_0285</name>
</gene>
<dbReference type="PROSITE" id="PS00922">
    <property type="entry name" value="TRANSGLYCOSYLASE"/>
    <property type="match status" value="1"/>
</dbReference>
<dbReference type="OrthoDB" id="9815002at2"/>
<protein>
    <submittedName>
        <fullName evidence="4">Soluble lytic murein transglycosylase</fullName>
        <ecNumber evidence="4">3.2.1.-</ecNumber>
    </submittedName>
</protein>
<reference evidence="4 5" key="1">
    <citation type="submission" date="2015-04" db="EMBL/GenBank/DDBJ databases">
        <title>Draft genome sequence of bacteremic isolate Catabacter hongkongensis type strain HKU16T.</title>
        <authorList>
            <person name="Lau S.K."/>
            <person name="Teng J.L."/>
            <person name="Huang Y."/>
            <person name="Curreem S.O."/>
            <person name="Tsui S.K."/>
            <person name="Woo P.C."/>
        </authorList>
    </citation>
    <scope>NUCLEOTIDE SEQUENCE [LARGE SCALE GENOMIC DNA]</scope>
    <source>
        <strain evidence="4 5">HKU16</strain>
    </source>
</reference>
<dbReference type="GO" id="GO:0000270">
    <property type="term" value="P:peptidoglycan metabolic process"/>
    <property type="evidence" value="ECO:0007669"/>
    <property type="project" value="InterPro"/>
</dbReference>
<dbReference type="InterPro" id="IPR023346">
    <property type="entry name" value="Lysozyme-like_dom_sf"/>
</dbReference>
<dbReference type="EC" id="3.2.1.-" evidence="4"/>
<evidence type="ECO:0000313" key="5">
    <source>
        <dbReference type="Proteomes" id="UP000034076"/>
    </source>
</evidence>
<name>A0A0M2NP52_9FIRM</name>
<evidence type="ECO:0000259" key="3">
    <source>
        <dbReference type="Pfam" id="PF01464"/>
    </source>
</evidence>
<dbReference type="GO" id="GO:0016798">
    <property type="term" value="F:hydrolase activity, acting on glycosyl bonds"/>
    <property type="evidence" value="ECO:0007669"/>
    <property type="project" value="UniProtKB-KW"/>
</dbReference>
<dbReference type="GO" id="GO:0008933">
    <property type="term" value="F:peptidoglycan lytic transglycosylase activity"/>
    <property type="evidence" value="ECO:0007669"/>
    <property type="project" value="InterPro"/>
</dbReference>
<proteinExistence type="inferred from homology"/>
<keyword evidence="2" id="KW-1133">Transmembrane helix</keyword>
<organism evidence="4 5">
    <name type="scientific">Christensenella hongkongensis</name>
    <dbReference type="NCBI Taxonomy" id="270498"/>
    <lineage>
        <taxon>Bacteria</taxon>
        <taxon>Bacillati</taxon>
        <taxon>Bacillota</taxon>
        <taxon>Clostridia</taxon>
        <taxon>Christensenellales</taxon>
        <taxon>Christensenellaceae</taxon>
        <taxon>Christensenella</taxon>
    </lineage>
</organism>
<keyword evidence="4" id="KW-0378">Hydrolase</keyword>
<dbReference type="GO" id="GO:0016020">
    <property type="term" value="C:membrane"/>
    <property type="evidence" value="ECO:0007669"/>
    <property type="project" value="InterPro"/>
</dbReference>
<feature type="domain" description="Transglycosylase SLT" evidence="3">
    <location>
        <begin position="52"/>
        <end position="165"/>
    </location>
</feature>
<dbReference type="CDD" id="cd16896">
    <property type="entry name" value="LT_Slt70-like"/>
    <property type="match status" value="1"/>
</dbReference>
<dbReference type="InterPro" id="IPR008258">
    <property type="entry name" value="Transglycosylase_SLT_dom_1"/>
</dbReference>
<evidence type="ECO:0000256" key="2">
    <source>
        <dbReference type="SAM" id="Phobius"/>
    </source>
</evidence>
<feature type="transmembrane region" description="Helical" evidence="2">
    <location>
        <begin position="15"/>
        <end position="36"/>
    </location>
</feature>
<dbReference type="SUPFAM" id="SSF53955">
    <property type="entry name" value="Lysozyme-like"/>
    <property type="match status" value="1"/>
</dbReference>
<dbReference type="InterPro" id="IPR000189">
    <property type="entry name" value="Transglyc_AS"/>
</dbReference>
<dbReference type="Proteomes" id="UP000034076">
    <property type="component" value="Unassembled WGS sequence"/>
</dbReference>
<dbReference type="PANTHER" id="PTHR37423">
    <property type="entry name" value="SOLUBLE LYTIC MUREIN TRANSGLYCOSYLASE-RELATED"/>
    <property type="match status" value="1"/>
</dbReference>
<dbReference type="PANTHER" id="PTHR37423:SF2">
    <property type="entry name" value="MEMBRANE-BOUND LYTIC MUREIN TRANSGLYCOSYLASE C"/>
    <property type="match status" value="1"/>
</dbReference>